<comment type="caution">
    <text evidence="2">The sequence shown here is derived from an EMBL/GenBank/DDBJ whole genome shotgun (WGS) entry which is preliminary data.</text>
</comment>
<dbReference type="InterPro" id="IPR011990">
    <property type="entry name" value="TPR-like_helical_dom_sf"/>
</dbReference>
<evidence type="ECO:0000313" key="2">
    <source>
        <dbReference type="EMBL" id="GIJ69020.1"/>
    </source>
</evidence>
<reference evidence="2" key="1">
    <citation type="submission" date="2021-01" db="EMBL/GenBank/DDBJ databases">
        <title>Whole genome shotgun sequence of Virgisporangium ochraceum NBRC 16418.</title>
        <authorList>
            <person name="Komaki H."/>
            <person name="Tamura T."/>
        </authorList>
    </citation>
    <scope>NUCLEOTIDE SEQUENCE</scope>
    <source>
        <strain evidence="2">NBRC 16418</strain>
    </source>
</reference>
<name>A0A8J3ZWY4_9ACTN</name>
<accession>A0A8J3ZWY4</accession>
<dbReference type="SUPFAM" id="SSF52096">
    <property type="entry name" value="ClpP/crotonase"/>
    <property type="match status" value="1"/>
</dbReference>
<sequence length="549" mass="60235">MADQVGMVAAAEEATRAGDLAAAARRWQAVVEVNPVNGIFWARLGLARFGTGDHAGALDAYRRATELGVWPIARGEPIPPIFPGELAYEIARCLAALGEREAAVESLAEAVRQGLRDPGRARSDLEQLADHPRFEGLVGPAGPADGASRDDRWRSDLRFLRGELARRVPRPDVLDSDFHAAVDALDRAVPDLDDGRVVVGIWRLLRRLGDGHAWVSVEDSWPEWTRALPVWFFQFGTSLLVTEAEPRFGHLAGAEVLAVDGHPVAEVLDALDPLLTRDNPYTPLARGPMWLRVPAYLRAVGMAERPDRVTLTVRLLSGEVTDAAVEAGPPLPEPRTWMNARPRSWPSRCPPDSVRPPFETPAYLRDVENPFWFEYQAAGNLVYFQFNGVRDKDDDTLAACYERVFAAVAEHDAGALVVDLRWNGGGNTWLGQPLVHHVLAHPRLPVFVIVGRGTFSAAQNTATLLDRHTHAVFVGEPTGSAPNFVGEAVPFRLPGSGVLVNVSDLYWQTSWPFDHRIAIAPRIYAPPTAEAYLAGRDPAMDAVREQLAR</sequence>
<dbReference type="EMBL" id="BOPH01000053">
    <property type="protein sequence ID" value="GIJ69020.1"/>
    <property type="molecule type" value="Genomic_DNA"/>
</dbReference>
<dbReference type="InterPro" id="IPR029045">
    <property type="entry name" value="ClpP/crotonase-like_dom_sf"/>
</dbReference>
<feature type="region of interest" description="Disordered" evidence="1">
    <location>
        <begin position="326"/>
        <end position="352"/>
    </location>
</feature>
<dbReference type="RefSeq" id="WP_203928947.1">
    <property type="nucleotide sequence ID" value="NZ_BOPH01000053.1"/>
</dbReference>
<dbReference type="Gene3D" id="3.90.226.10">
    <property type="entry name" value="2-enoyl-CoA Hydratase, Chain A, domain 1"/>
    <property type="match status" value="2"/>
</dbReference>
<gene>
    <name evidence="2" type="ORF">Voc01_039370</name>
</gene>
<dbReference type="Proteomes" id="UP000635606">
    <property type="component" value="Unassembled WGS sequence"/>
</dbReference>
<organism evidence="2 3">
    <name type="scientific">Virgisporangium ochraceum</name>
    <dbReference type="NCBI Taxonomy" id="65505"/>
    <lineage>
        <taxon>Bacteria</taxon>
        <taxon>Bacillati</taxon>
        <taxon>Actinomycetota</taxon>
        <taxon>Actinomycetes</taxon>
        <taxon>Micromonosporales</taxon>
        <taxon>Micromonosporaceae</taxon>
        <taxon>Virgisporangium</taxon>
    </lineage>
</organism>
<dbReference type="SUPFAM" id="SSF48452">
    <property type="entry name" value="TPR-like"/>
    <property type="match status" value="1"/>
</dbReference>
<protein>
    <submittedName>
        <fullName evidence="2">Peptidase S41</fullName>
    </submittedName>
</protein>
<dbReference type="Gene3D" id="1.25.40.10">
    <property type="entry name" value="Tetratricopeptide repeat domain"/>
    <property type="match status" value="1"/>
</dbReference>
<evidence type="ECO:0000313" key="3">
    <source>
        <dbReference type="Proteomes" id="UP000635606"/>
    </source>
</evidence>
<proteinExistence type="predicted"/>
<keyword evidence="3" id="KW-1185">Reference proteome</keyword>
<evidence type="ECO:0000256" key="1">
    <source>
        <dbReference type="SAM" id="MobiDB-lite"/>
    </source>
</evidence>
<dbReference type="AlphaFoldDB" id="A0A8J3ZWY4"/>